<reference evidence="1" key="1">
    <citation type="journal article" date="2023" name="G3 (Bethesda)">
        <title>A reference genome for the long-term kleptoplast-retaining sea slug Elysia crispata morphotype clarki.</title>
        <authorList>
            <person name="Eastman K.E."/>
            <person name="Pendleton A.L."/>
            <person name="Shaikh M.A."/>
            <person name="Suttiyut T."/>
            <person name="Ogas R."/>
            <person name="Tomko P."/>
            <person name="Gavelis G."/>
            <person name="Widhalm J.R."/>
            <person name="Wisecaver J.H."/>
        </authorList>
    </citation>
    <scope>NUCLEOTIDE SEQUENCE</scope>
    <source>
        <strain evidence="1">ECLA1</strain>
    </source>
</reference>
<protein>
    <submittedName>
        <fullName evidence="1">Uncharacterized protein</fullName>
    </submittedName>
</protein>
<organism evidence="1 2">
    <name type="scientific">Elysia crispata</name>
    <name type="common">lettuce slug</name>
    <dbReference type="NCBI Taxonomy" id="231223"/>
    <lineage>
        <taxon>Eukaryota</taxon>
        <taxon>Metazoa</taxon>
        <taxon>Spiralia</taxon>
        <taxon>Lophotrochozoa</taxon>
        <taxon>Mollusca</taxon>
        <taxon>Gastropoda</taxon>
        <taxon>Heterobranchia</taxon>
        <taxon>Euthyneura</taxon>
        <taxon>Panpulmonata</taxon>
        <taxon>Sacoglossa</taxon>
        <taxon>Placobranchoidea</taxon>
        <taxon>Plakobranchidae</taxon>
        <taxon>Elysia</taxon>
    </lineage>
</organism>
<proteinExistence type="predicted"/>
<sequence length="109" mass="11901">MPVGVQGGMLGSGWSAGFRVECWVQGGVLDSGWNGSRVECWVQGGVLGSGWSAGFRVECWVQGGVLGSGWRVGWVFYACDSHFYNFEDFGFNSIRNAFKLESPINSMTF</sequence>
<gene>
    <name evidence="1" type="ORF">RRG08_050875</name>
</gene>
<evidence type="ECO:0000313" key="2">
    <source>
        <dbReference type="Proteomes" id="UP001283361"/>
    </source>
</evidence>
<accession>A0AAE1DEV1</accession>
<keyword evidence="2" id="KW-1185">Reference proteome</keyword>
<dbReference type="Proteomes" id="UP001283361">
    <property type="component" value="Unassembled WGS sequence"/>
</dbReference>
<comment type="caution">
    <text evidence="1">The sequence shown here is derived from an EMBL/GenBank/DDBJ whole genome shotgun (WGS) entry which is preliminary data.</text>
</comment>
<name>A0AAE1DEV1_9GAST</name>
<dbReference type="EMBL" id="JAWDGP010004156">
    <property type="protein sequence ID" value="KAK3767325.1"/>
    <property type="molecule type" value="Genomic_DNA"/>
</dbReference>
<evidence type="ECO:0000313" key="1">
    <source>
        <dbReference type="EMBL" id="KAK3767325.1"/>
    </source>
</evidence>
<dbReference type="AlphaFoldDB" id="A0AAE1DEV1"/>